<organism evidence="2 3">
    <name type="scientific">Cylindrobasidium torrendii FP15055 ss-10</name>
    <dbReference type="NCBI Taxonomy" id="1314674"/>
    <lineage>
        <taxon>Eukaryota</taxon>
        <taxon>Fungi</taxon>
        <taxon>Dikarya</taxon>
        <taxon>Basidiomycota</taxon>
        <taxon>Agaricomycotina</taxon>
        <taxon>Agaricomycetes</taxon>
        <taxon>Agaricomycetidae</taxon>
        <taxon>Agaricales</taxon>
        <taxon>Marasmiineae</taxon>
        <taxon>Physalacriaceae</taxon>
        <taxon>Cylindrobasidium</taxon>
    </lineage>
</organism>
<sequence>MSPPSWLSGPYCDDPTSLHDAFELSLTMGSFAYLRACRKLQAAAQFLMYGSSEYQTTVVEALEYGLHIFLAQFGALLDCQCALACIFLDIDRKVLDHSVDFFVILKMSSLRTIVVEDGRFKWLTALDKFICTSTKASFVTDWILSTSTATTPMTSPRRTAPSTPAITSATPTLPVAVAEQRILTTISTPVKGTAPPNDVAPDKGAVASRPRRSSRIVTRSALKRLQVEKENNDC</sequence>
<protein>
    <submittedName>
        <fullName evidence="2">Uncharacterized protein</fullName>
    </submittedName>
</protein>
<feature type="region of interest" description="Disordered" evidence="1">
    <location>
        <begin position="188"/>
        <end position="215"/>
    </location>
</feature>
<keyword evidence="3" id="KW-1185">Reference proteome</keyword>
<evidence type="ECO:0000256" key="1">
    <source>
        <dbReference type="SAM" id="MobiDB-lite"/>
    </source>
</evidence>
<gene>
    <name evidence="2" type="ORF">CYLTODRAFT_459603</name>
</gene>
<name>A0A0D7AUT8_9AGAR</name>
<reference evidence="2 3" key="1">
    <citation type="journal article" date="2015" name="Fungal Genet. Biol.">
        <title>Evolution of novel wood decay mechanisms in Agaricales revealed by the genome sequences of Fistulina hepatica and Cylindrobasidium torrendii.</title>
        <authorList>
            <person name="Floudas D."/>
            <person name="Held B.W."/>
            <person name="Riley R."/>
            <person name="Nagy L.G."/>
            <person name="Koehler G."/>
            <person name="Ransdell A.S."/>
            <person name="Younus H."/>
            <person name="Chow J."/>
            <person name="Chiniquy J."/>
            <person name="Lipzen A."/>
            <person name="Tritt A."/>
            <person name="Sun H."/>
            <person name="Haridas S."/>
            <person name="LaButti K."/>
            <person name="Ohm R.A."/>
            <person name="Kues U."/>
            <person name="Blanchette R.A."/>
            <person name="Grigoriev I.V."/>
            <person name="Minto R.E."/>
            <person name="Hibbett D.S."/>
        </authorList>
    </citation>
    <scope>NUCLEOTIDE SEQUENCE [LARGE SCALE GENOMIC DNA]</scope>
    <source>
        <strain evidence="2 3">FP15055 ss-10</strain>
    </source>
</reference>
<accession>A0A0D7AUT8</accession>
<dbReference type="AlphaFoldDB" id="A0A0D7AUT8"/>
<proteinExistence type="predicted"/>
<dbReference type="Proteomes" id="UP000054007">
    <property type="component" value="Unassembled WGS sequence"/>
</dbReference>
<evidence type="ECO:0000313" key="3">
    <source>
        <dbReference type="Proteomes" id="UP000054007"/>
    </source>
</evidence>
<dbReference type="EMBL" id="KN880879">
    <property type="protein sequence ID" value="KIY61750.1"/>
    <property type="molecule type" value="Genomic_DNA"/>
</dbReference>
<evidence type="ECO:0000313" key="2">
    <source>
        <dbReference type="EMBL" id="KIY61750.1"/>
    </source>
</evidence>